<feature type="transmembrane region" description="Helical" evidence="2">
    <location>
        <begin position="337"/>
        <end position="356"/>
    </location>
</feature>
<evidence type="ECO:0000256" key="1">
    <source>
        <dbReference type="SAM" id="MobiDB-lite"/>
    </source>
</evidence>
<feature type="transmembrane region" description="Helical" evidence="2">
    <location>
        <begin position="513"/>
        <end position="538"/>
    </location>
</feature>
<feature type="region of interest" description="Disordered" evidence="1">
    <location>
        <begin position="22"/>
        <end position="45"/>
    </location>
</feature>
<organism evidence="3 4">
    <name type="scientific">Truncatella angustata</name>
    <dbReference type="NCBI Taxonomy" id="152316"/>
    <lineage>
        <taxon>Eukaryota</taxon>
        <taxon>Fungi</taxon>
        <taxon>Dikarya</taxon>
        <taxon>Ascomycota</taxon>
        <taxon>Pezizomycotina</taxon>
        <taxon>Sordariomycetes</taxon>
        <taxon>Xylariomycetidae</taxon>
        <taxon>Amphisphaeriales</taxon>
        <taxon>Sporocadaceae</taxon>
        <taxon>Truncatella</taxon>
    </lineage>
</organism>
<evidence type="ECO:0000313" key="3">
    <source>
        <dbReference type="EMBL" id="KAH6646743.1"/>
    </source>
</evidence>
<evidence type="ECO:0000256" key="2">
    <source>
        <dbReference type="SAM" id="Phobius"/>
    </source>
</evidence>
<dbReference type="OrthoDB" id="5428901at2759"/>
<feature type="transmembrane region" description="Helical" evidence="2">
    <location>
        <begin position="473"/>
        <end position="493"/>
    </location>
</feature>
<reference evidence="3" key="1">
    <citation type="journal article" date="2021" name="Nat. Commun.">
        <title>Genetic determinants of endophytism in the Arabidopsis root mycobiome.</title>
        <authorList>
            <person name="Mesny F."/>
            <person name="Miyauchi S."/>
            <person name="Thiergart T."/>
            <person name="Pickel B."/>
            <person name="Atanasova L."/>
            <person name="Karlsson M."/>
            <person name="Huettel B."/>
            <person name="Barry K.W."/>
            <person name="Haridas S."/>
            <person name="Chen C."/>
            <person name="Bauer D."/>
            <person name="Andreopoulos W."/>
            <person name="Pangilinan J."/>
            <person name="LaButti K."/>
            <person name="Riley R."/>
            <person name="Lipzen A."/>
            <person name="Clum A."/>
            <person name="Drula E."/>
            <person name="Henrissat B."/>
            <person name="Kohler A."/>
            <person name="Grigoriev I.V."/>
            <person name="Martin F.M."/>
            <person name="Hacquard S."/>
        </authorList>
    </citation>
    <scope>NUCLEOTIDE SEQUENCE</scope>
    <source>
        <strain evidence="3">MPI-SDFR-AT-0073</strain>
    </source>
</reference>
<keyword evidence="4" id="KW-1185">Reference proteome</keyword>
<gene>
    <name evidence="3" type="ORF">BKA67DRAFT_524614</name>
</gene>
<keyword evidence="2" id="KW-0472">Membrane</keyword>
<feature type="compositionally biased region" description="Low complexity" evidence="1">
    <location>
        <begin position="27"/>
        <end position="44"/>
    </location>
</feature>
<feature type="transmembrane region" description="Helical" evidence="2">
    <location>
        <begin position="607"/>
        <end position="632"/>
    </location>
</feature>
<dbReference type="PANTHER" id="PTHR37544:SF3">
    <property type="entry name" value="SPRAY"/>
    <property type="match status" value="1"/>
</dbReference>
<feature type="transmembrane region" description="Helical" evidence="2">
    <location>
        <begin position="215"/>
        <end position="236"/>
    </location>
</feature>
<accession>A0A9P8RIN3</accession>
<dbReference type="RefSeq" id="XP_045953257.1">
    <property type="nucleotide sequence ID" value="XM_046098590.1"/>
</dbReference>
<dbReference type="PANTHER" id="PTHR37544">
    <property type="entry name" value="SPRAY-RELATED"/>
    <property type="match status" value="1"/>
</dbReference>
<protein>
    <submittedName>
        <fullName evidence="3">Uncharacterized protein</fullName>
    </submittedName>
</protein>
<dbReference type="GeneID" id="70127482"/>
<dbReference type="Pfam" id="PF11915">
    <property type="entry name" value="DUF3433"/>
    <property type="match status" value="2"/>
</dbReference>
<keyword evidence="2" id="KW-1133">Transmembrane helix</keyword>
<comment type="caution">
    <text evidence="3">The sequence shown here is derived from an EMBL/GenBank/DDBJ whole genome shotgun (WGS) entry which is preliminary data.</text>
</comment>
<evidence type="ECO:0000313" key="4">
    <source>
        <dbReference type="Proteomes" id="UP000758603"/>
    </source>
</evidence>
<proteinExistence type="predicted"/>
<dbReference type="InterPro" id="IPR021840">
    <property type="entry name" value="DUF3433"/>
</dbReference>
<name>A0A9P8RIN3_9PEZI</name>
<feature type="transmembrane region" description="Helical" evidence="2">
    <location>
        <begin position="283"/>
        <end position="303"/>
    </location>
</feature>
<dbReference type="EMBL" id="JAGPXC010000009">
    <property type="protein sequence ID" value="KAH6646743.1"/>
    <property type="molecule type" value="Genomic_DNA"/>
</dbReference>
<dbReference type="Proteomes" id="UP000758603">
    <property type="component" value="Unassembled WGS sequence"/>
</dbReference>
<keyword evidence="2" id="KW-0812">Transmembrane</keyword>
<sequence length="706" mass="77317">MLPVEEYIDPAVPFERQVGVLRRSEETSTTIGPTSASSSTSSTSLEEIVTATRPSEDFGNIGTVTLTLSSTVPPGAPSPADYGNVDKSITFTEPAFTAAPDDHGNVRTVVITESNTTPQTPTYVPAAVSTLTNSLGVATQISTSIPSAISIPMTTILTNSLGQPTVTAVTSVLVTPIFSTLTDADGVTTATITSYPVFPSDTVRTQVFYISYAEYFVGFFLPTVCSILIAIPIRVLDLNAKLFQPWHELTHAHGATGRESLCLETSGWQSVVTSVRSLFGGQALVFLTTSLVMCSSLVVPLSAEAVALKLRGDCRPGSMSAKNCAYELSVFAQPAKATMGLLSFMALTVIMLIFFLGKWQSGVSTNPWSIWGIAGLSQNKDVRSLFTSALPDRIDVGHIPERLLKDLFDQRKFKLGWFRDEKFGLQYGIMLHDQYPAGHPLHTRIREMQAAEKPRNHGHVNTRQHQPFWMLGYFGRSLFLLVLLGILALILYYNNTGGDTPFERFMNSESFGVKFLFTAVGVIITFFWSSFFSSIATMSPYHLLATRPQLARHSILLSSPTNAFSGIISGFRRRHAFLALVGLTAVLSEFLTLFLSNIPFRVTQTYLVARICTWSAVGILAIMLLVVGGSFFCKWPHMPVDPSTIAGSMYYVCDSWMMTCLENISASDKKERDWRVALMGERYEFGEITGQNGTVRIGVDNVAPRC</sequence>
<dbReference type="AlphaFoldDB" id="A0A9P8RIN3"/>
<feature type="transmembrane region" description="Helical" evidence="2">
    <location>
        <begin position="577"/>
        <end position="595"/>
    </location>
</feature>